<gene>
    <name evidence="3" type="ORF">P171DRAFT_42490</name>
</gene>
<dbReference type="InterPro" id="IPR036864">
    <property type="entry name" value="Zn2-C6_fun-type_DNA-bd_sf"/>
</dbReference>
<evidence type="ECO:0000256" key="1">
    <source>
        <dbReference type="ARBA" id="ARBA00023242"/>
    </source>
</evidence>
<comment type="caution">
    <text evidence="3">The sequence shown here is derived from an EMBL/GenBank/DDBJ whole genome shotgun (WGS) entry which is preliminary data.</text>
</comment>
<keyword evidence="1" id="KW-0539">Nucleus</keyword>
<dbReference type="SMART" id="SM00066">
    <property type="entry name" value="GAL4"/>
    <property type="match status" value="1"/>
</dbReference>
<organism evidence="3 4">
    <name type="scientific">Karstenula rhodostoma CBS 690.94</name>
    <dbReference type="NCBI Taxonomy" id="1392251"/>
    <lineage>
        <taxon>Eukaryota</taxon>
        <taxon>Fungi</taxon>
        <taxon>Dikarya</taxon>
        <taxon>Ascomycota</taxon>
        <taxon>Pezizomycotina</taxon>
        <taxon>Dothideomycetes</taxon>
        <taxon>Pleosporomycetidae</taxon>
        <taxon>Pleosporales</taxon>
        <taxon>Massarineae</taxon>
        <taxon>Didymosphaeriaceae</taxon>
        <taxon>Karstenula</taxon>
    </lineage>
</organism>
<feature type="domain" description="Zn(2)-C6 fungal-type" evidence="2">
    <location>
        <begin position="7"/>
        <end position="37"/>
    </location>
</feature>
<dbReference type="AlphaFoldDB" id="A0A9P4UB31"/>
<dbReference type="GO" id="GO:0008270">
    <property type="term" value="F:zinc ion binding"/>
    <property type="evidence" value="ECO:0007669"/>
    <property type="project" value="InterPro"/>
</dbReference>
<keyword evidence="4" id="KW-1185">Reference proteome</keyword>
<proteinExistence type="predicted"/>
<dbReference type="CDD" id="cd00067">
    <property type="entry name" value="GAL4"/>
    <property type="match status" value="1"/>
</dbReference>
<protein>
    <recommendedName>
        <fullName evidence="2">Zn(2)-C6 fungal-type domain-containing protein</fullName>
    </recommendedName>
</protein>
<dbReference type="OrthoDB" id="4216928at2759"/>
<dbReference type="GO" id="GO:0000981">
    <property type="term" value="F:DNA-binding transcription factor activity, RNA polymerase II-specific"/>
    <property type="evidence" value="ECO:0007669"/>
    <property type="project" value="InterPro"/>
</dbReference>
<dbReference type="SUPFAM" id="SSF57701">
    <property type="entry name" value="Zn2/Cys6 DNA-binding domain"/>
    <property type="match status" value="1"/>
</dbReference>
<dbReference type="EMBL" id="MU001502">
    <property type="protein sequence ID" value="KAF2443691.1"/>
    <property type="molecule type" value="Genomic_DNA"/>
</dbReference>
<dbReference type="Gene3D" id="4.10.240.10">
    <property type="entry name" value="Zn(2)-C6 fungal-type DNA-binding domain"/>
    <property type="match status" value="1"/>
</dbReference>
<dbReference type="InterPro" id="IPR001138">
    <property type="entry name" value="Zn2Cys6_DnaBD"/>
</dbReference>
<dbReference type="Proteomes" id="UP000799764">
    <property type="component" value="Unassembled WGS sequence"/>
</dbReference>
<name>A0A9P4UB31_9PLEO</name>
<dbReference type="Pfam" id="PF00172">
    <property type="entry name" value="Zn_clus"/>
    <property type="match status" value="1"/>
</dbReference>
<dbReference type="PROSITE" id="PS50048">
    <property type="entry name" value="ZN2_CY6_FUNGAL_2"/>
    <property type="match status" value="1"/>
</dbReference>
<evidence type="ECO:0000313" key="3">
    <source>
        <dbReference type="EMBL" id="KAF2443691.1"/>
    </source>
</evidence>
<dbReference type="PROSITE" id="PS00463">
    <property type="entry name" value="ZN2_CY6_FUNGAL_1"/>
    <property type="match status" value="1"/>
</dbReference>
<sequence length="334" mass="36677">MATLRKSCRSCASSKRHCTVQLPSCARCVQRGLTCTYDLQPLSGADADEKCSASLLLKGIGFDTTGYCLLDRAEAYNKHFGNNLDPSFCPPGHNEAQEIIQQCFMNVPEMVTSLRPATFIHPKLQIRTGRSYLSMIRSPLDSAMSLIDLQTLAEIDVGAVPLEEELTALQALLVFAAPLSTSEQPVNREIAEPWLKVAEIWAQHLLSIVSAEILKGRTPWQQWLLAETIRRTIVMAYVLICCFNAWKHGYCSNWLLLESLPFDSRPGLWMAESPQAWIAAAGSGTGKKVGTQLTSLHEFGGMMKAVDSTFCGDTFLSMMAMAHNGSAALPNDSN</sequence>
<evidence type="ECO:0000259" key="2">
    <source>
        <dbReference type="PROSITE" id="PS50048"/>
    </source>
</evidence>
<evidence type="ECO:0000313" key="4">
    <source>
        <dbReference type="Proteomes" id="UP000799764"/>
    </source>
</evidence>
<accession>A0A9P4UB31</accession>
<reference evidence="3" key="1">
    <citation type="journal article" date="2020" name="Stud. Mycol.">
        <title>101 Dothideomycetes genomes: a test case for predicting lifestyles and emergence of pathogens.</title>
        <authorList>
            <person name="Haridas S."/>
            <person name="Albert R."/>
            <person name="Binder M."/>
            <person name="Bloem J."/>
            <person name="Labutti K."/>
            <person name="Salamov A."/>
            <person name="Andreopoulos B."/>
            <person name="Baker S."/>
            <person name="Barry K."/>
            <person name="Bills G."/>
            <person name="Bluhm B."/>
            <person name="Cannon C."/>
            <person name="Castanera R."/>
            <person name="Culley D."/>
            <person name="Daum C."/>
            <person name="Ezra D."/>
            <person name="Gonzalez J."/>
            <person name="Henrissat B."/>
            <person name="Kuo A."/>
            <person name="Liang C."/>
            <person name="Lipzen A."/>
            <person name="Lutzoni F."/>
            <person name="Magnuson J."/>
            <person name="Mondo S."/>
            <person name="Nolan M."/>
            <person name="Ohm R."/>
            <person name="Pangilinan J."/>
            <person name="Park H.-J."/>
            <person name="Ramirez L."/>
            <person name="Alfaro M."/>
            <person name="Sun H."/>
            <person name="Tritt A."/>
            <person name="Yoshinaga Y."/>
            <person name="Zwiers L.-H."/>
            <person name="Turgeon B."/>
            <person name="Goodwin S."/>
            <person name="Spatafora J."/>
            <person name="Crous P."/>
            <person name="Grigoriev I."/>
        </authorList>
    </citation>
    <scope>NUCLEOTIDE SEQUENCE</scope>
    <source>
        <strain evidence="3">CBS 690.94</strain>
    </source>
</reference>